<dbReference type="Pfam" id="PF02518">
    <property type="entry name" value="HATPase_c"/>
    <property type="match status" value="1"/>
</dbReference>
<keyword evidence="2 7" id="KW-0418">Kinase</keyword>
<sequence length="481" mass="52217">MPRPRPERPRWAASAVVRRSLRSFVLRSLVVLVVVGLAAVWVARDVAFRSSVDDATERGSLFAETILGPLLTPAVLTPGGSLSPSAVTLLRKRVGSGTIRHLKLYDESGTVLWADQADLIGRGYTLDPELTALRTDGATTARLSRVEDPEDAELAGEERQLEIYTAVDVDGTGRRVLVETYWSMRQIDEETRSLVRAFLPLLLGALLLFQLAVLPLGLSLARRVDRTLADRERMTRHALSAARLERSRLAAQLHDGVIQDLAGIGFALPTIAAGLHARAEAARELVWETQRVLLRDVDALRNLLVDLHDDPLGEEGLEESVGALADRARQQGLSVTVAVDPGAASPGTRALALRTVREGLQNVLKHAAAEHAGVSVAVDGGDLRVRVSDDGRGAPSGDIPEGHVGLSLLRATLADVGGSLDLRGRSPEGSVLEARVPLLVEDALDHTRPHSRARRLRRQVAAVWTTFWRATFPRTFDDFSR</sequence>
<evidence type="ECO:0000256" key="2">
    <source>
        <dbReference type="ARBA" id="ARBA00022777"/>
    </source>
</evidence>
<evidence type="ECO:0000259" key="5">
    <source>
        <dbReference type="Pfam" id="PF02518"/>
    </source>
</evidence>
<protein>
    <submittedName>
        <fullName evidence="7">Histidine kinase/DNA gyrase B/HSP90-like ATPase</fullName>
    </submittedName>
</protein>
<feature type="domain" description="Signal transduction histidine kinase subgroup 3 dimerisation and phosphoacceptor" evidence="6">
    <location>
        <begin position="245"/>
        <end position="310"/>
    </location>
</feature>
<keyword evidence="1" id="KW-0808">Transferase</keyword>
<evidence type="ECO:0000256" key="4">
    <source>
        <dbReference type="SAM" id="Phobius"/>
    </source>
</evidence>
<dbReference type="InterPro" id="IPR036890">
    <property type="entry name" value="HATPase_C_sf"/>
</dbReference>
<dbReference type="Pfam" id="PF07730">
    <property type="entry name" value="HisKA_3"/>
    <property type="match status" value="1"/>
</dbReference>
<dbReference type="EMBL" id="VFMN01000001">
    <property type="protein sequence ID" value="TQJ10507.1"/>
    <property type="molecule type" value="Genomic_DNA"/>
</dbReference>
<dbReference type="OrthoDB" id="144293at2"/>
<dbReference type="GO" id="GO:0016020">
    <property type="term" value="C:membrane"/>
    <property type="evidence" value="ECO:0007669"/>
    <property type="project" value="InterPro"/>
</dbReference>
<gene>
    <name evidence="7" type="ORF">FB458_3632</name>
</gene>
<feature type="transmembrane region" description="Helical" evidence="4">
    <location>
        <begin position="197"/>
        <end position="221"/>
    </location>
</feature>
<dbReference type="Gene3D" id="1.20.5.1930">
    <property type="match status" value="1"/>
</dbReference>
<dbReference type="InterPro" id="IPR003594">
    <property type="entry name" value="HATPase_dom"/>
</dbReference>
<comment type="caution">
    <text evidence="7">The sequence shown here is derived from an EMBL/GenBank/DDBJ whole genome shotgun (WGS) entry which is preliminary data.</text>
</comment>
<evidence type="ECO:0000256" key="3">
    <source>
        <dbReference type="ARBA" id="ARBA00023012"/>
    </source>
</evidence>
<dbReference type="GO" id="GO:0046983">
    <property type="term" value="F:protein dimerization activity"/>
    <property type="evidence" value="ECO:0007669"/>
    <property type="project" value="InterPro"/>
</dbReference>
<feature type="transmembrane region" description="Helical" evidence="4">
    <location>
        <begin position="24"/>
        <end position="43"/>
    </location>
</feature>
<dbReference type="InterPro" id="IPR011712">
    <property type="entry name" value="Sig_transdc_His_kin_sub3_dim/P"/>
</dbReference>
<dbReference type="Gene3D" id="3.30.565.10">
    <property type="entry name" value="Histidine kinase-like ATPase, C-terminal domain"/>
    <property type="match status" value="1"/>
</dbReference>
<dbReference type="AlphaFoldDB" id="A0A542E5B1"/>
<dbReference type="CDD" id="cd16917">
    <property type="entry name" value="HATPase_UhpB-NarQ-NarX-like"/>
    <property type="match status" value="1"/>
</dbReference>
<evidence type="ECO:0000313" key="8">
    <source>
        <dbReference type="Proteomes" id="UP000317893"/>
    </source>
</evidence>
<dbReference type="GO" id="GO:0000155">
    <property type="term" value="F:phosphorelay sensor kinase activity"/>
    <property type="evidence" value="ECO:0007669"/>
    <property type="project" value="InterPro"/>
</dbReference>
<name>A0A542E5B1_9MICO</name>
<dbReference type="RefSeq" id="WP_141849722.1">
    <property type="nucleotide sequence ID" value="NZ_BAAAPR010000012.1"/>
</dbReference>
<proteinExistence type="predicted"/>
<feature type="domain" description="Histidine kinase/HSP90-like ATPase" evidence="5">
    <location>
        <begin position="353"/>
        <end position="438"/>
    </location>
</feature>
<dbReference type="SUPFAM" id="SSF55874">
    <property type="entry name" value="ATPase domain of HSP90 chaperone/DNA topoisomerase II/histidine kinase"/>
    <property type="match status" value="1"/>
</dbReference>
<reference evidence="7 8" key="1">
    <citation type="submission" date="2019-06" db="EMBL/GenBank/DDBJ databases">
        <title>Sequencing the genomes of 1000 actinobacteria strains.</title>
        <authorList>
            <person name="Klenk H.-P."/>
        </authorList>
    </citation>
    <scope>NUCLEOTIDE SEQUENCE [LARGE SCALE GENOMIC DNA]</scope>
    <source>
        <strain evidence="7 8">DSM 18607</strain>
    </source>
</reference>
<keyword evidence="4" id="KW-1133">Transmembrane helix</keyword>
<keyword evidence="4" id="KW-0812">Transmembrane</keyword>
<dbReference type="Proteomes" id="UP000317893">
    <property type="component" value="Unassembled WGS sequence"/>
</dbReference>
<evidence type="ECO:0000259" key="6">
    <source>
        <dbReference type="Pfam" id="PF07730"/>
    </source>
</evidence>
<keyword evidence="4" id="KW-0472">Membrane</keyword>
<evidence type="ECO:0000313" key="7">
    <source>
        <dbReference type="EMBL" id="TQJ10507.1"/>
    </source>
</evidence>
<organism evidence="7 8">
    <name type="scientific">Lapillicoccus jejuensis</name>
    <dbReference type="NCBI Taxonomy" id="402171"/>
    <lineage>
        <taxon>Bacteria</taxon>
        <taxon>Bacillati</taxon>
        <taxon>Actinomycetota</taxon>
        <taxon>Actinomycetes</taxon>
        <taxon>Micrococcales</taxon>
        <taxon>Intrasporangiaceae</taxon>
        <taxon>Lapillicoccus</taxon>
    </lineage>
</organism>
<evidence type="ECO:0000256" key="1">
    <source>
        <dbReference type="ARBA" id="ARBA00022679"/>
    </source>
</evidence>
<accession>A0A542E5B1</accession>
<keyword evidence="8" id="KW-1185">Reference proteome</keyword>
<keyword evidence="3" id="KW-0902">Two-component regulatory system</keyword>
<dbReference type="InterPro" id="IPR050482">
    <property type="entry name" value="Sensor_HK_TwoCompSys"/>
</dbReference>
<dbReference type="PANTHER" id="PTHR24421">
    <property type="entry name" value="NITRATE/NITRITE SENSOR PROTEIN NARX-RELATED"/>
    <property type="match status" value="1"/>
</dbReference>